<dbReference type="AlphaFoldDB" id="A0ABD0MN24"/>
<evidence type="ECO:0000313" key="2">
    <source>
        <dbReference type="Proteomes" id="UP001529510"/>
    </source>
</evidence>
<gene>
    <name evidence="1" type="ORF">M9458_053500</name>
</gene>
<sequence>VVVVEQWVQISCRPVCSCLGLLLSSLPGSRSGLRCTLHLHIQELRQGHRSIADYATEFCTLAVESIRVDARLQCRDERVLHTLVPKTPEFLAAGVKAVSPSCDAEPMQGEPVDLSGMPTEYSDLKEVFSKSRAAFHPPHRPYDCAIDLLL</sequence>
<name>A0ABD0MN24_CIRMR</name>
<accession>A0ABD0MN24</accession>
<evidence type="ECO:0000313" key="1">
    <source>
        <dbReference type="EMBL" id="KAL0151309.1"/>
    </source>
</evidence>
<dbReference type="Proteomes" id="UP001529510">
    <property type="component" value="Unassembled WGS sequence"/>
</dbReference>
<feature type="non-terminal residue" evidence="1">
    <location>
        <position position="150"/>
    </location>
</feature>
<comment type="caution">
    <text evidence="1">The sequence shown here is derived from an EMBL/GenBank/DDBJ whole genome shotgun (WGS) entry which is preliminary data.</text>
</comment>
<feature type="non-terminal residue" evidence="1">
    <location>
        <position position="1"/>
    </location>
</feature>
<dbReference type="EMBL" id="JAMKFB020000255">
    <property type="protein sequence ID" value="KAL0151309.1"/>
    <property type="molecule type" value="Genomic_DNA"/>
</dbReference>
<evidence type="ECO:0008006" key="3">
    <source>
        <dbReference type="Google" id="ProtNLM"/>
    </source>
</evidence>
<keyword evidence="2" id="KW-1185">Reference proteome</keyword>
<protein>
    <recommendedName>
        <fullName evidence="3">Retrotransposon gag domain-containing protein</fullName>
    </recommendedName>
</protein>
<proteinExistence type="predicted"/>
<reference evidence="1 2" key="1">
    <citation type="submission" date="2024-05" db="EMBL/GenBank/DDBJ databases">
        <title>Genome sequencing and assembly of Indian major carp, Cirrhinus mrigala (Hamilton, 1822).</title>
        <authorList>
            <person name="Mohindra V."/>
            <person name="Chowdhury L.M."/>
            <person name="Lal K."/>
            <person name="Jena J.K."/>
        </authorList>
    </citation>
    <scope>NUCLEOTIDE SEQUENCE [LARGE SCALE GENOMIC DNA]</scope>
    <source>
        <strain evidence="1">CM1030</strain>
        <tissue evidence="1">Blood</tissue>
    </source>
</reference>
<organism evidence="1 2">
    <name type="scientific">Cirrhinus mrigala</name>
    <name type="common">Mrigala</name>
    <dbReference type="NCBI Taxonomy" id="683832"/>
    <lineage>
        <taxon>Eukaryota</taxon>
        <taxon>Metazoa</taxon>
        <taxon>Chordata</taxon>
        <taxon>Craniata</taxon>
        <taxon>Vertebrata</taxon>
        <taxon>Euteleostomi</taxon>
        <taxon>Actinopterygii</taxon>
        <taxon>Neopterygii</taxon>
        <taxon>Teleostei</taxon>
        <taxon>Ostariophysi</taxon>
        <taxon>Cypriniformes</taxon>
        <taxon>Cyprinidae</taxon>
        <taxon>Labeoninae</taxon>
        <taxon>Labeonini</taxon>
        <taxon>Cirrhinus</taxon>
    </lineage>
</organism>